<accession>A0A2H0NA70</accession>
<evidence type="ECO:0000256" key="6">
    <source>
        <dbReference type="ARBA" id="ARBA00022989"/>
    </source>
</evidence>
<dbReference type="CDD" id="cd20070">
    <property type="entry name" value="5TM_YidC_Alb3"/>
    <property type="match status" value="1"/>
</dbReference>
<comment type="caution">
    <text evidence="12">The sequence shown here is derived from an EMBL/GenBank/DDBJ whole genome shotgun (WGS) entry which is preliminary data.</text>
</comment>
<evidence type="ECO:0000256" key="2">
    <source>
        <dbReference type="ARBA" id="ARBA00022448"/>
    </source>
</evidence>
<comment type="similarity">
    <text evidence="9">Belongs to the OXA1/ALB3/YidC family.</text>
</comment>
<dbReference type="GO" id="GO:0015031">
    <property type="term" value="P:protein transport"/>
    <property type="evidence" value="ECO:0007669"/>
    <property type="project" value="UniProtKB-KW"/>
</dbReference>
<dbReference type="PANTHER" id="PTHR12428">
    <property type="entry name" value="OXA1"/>
    <property type="match status" value="1"/>
</dbReference>
<feature type="transmembrane region" description="Helical" evidence="10">
    <location>
        <begin position="190"/>
        <end position="213"/>
    </location>
</feature>
<keyword evidence="3" id="KW-1003">Cell membrane</keyword>
<organism evidence="12 13">
    <name type="scientific">Candidatus Liptonbacteria bacterium CG11_big_fil_rev_8_21_14_0_20_35_14</name>
    <dbReference type="NCBI Taxonomy" id="1974634"/>
    <lineage>
        <taxon>Bacteria</taxon>
        <taxon>Candidatus Liptoniibacteriota</taxon>
    </lineage>
</organism>
<comment type="subcellular location">
    <subcellularLocation>
        <location evidence="1">Cell membrane</location>
        <topology evidence="1">Multi-pass membrane protein</topology>
    </subcellularLocation>
    <subcellularLocation>
        <location evidence="9">Membrane</location>
        <topology evidence="9">Multi-pass membrane protein</topology>
    </subcellularLocation>
</comment>
<dbReference type="GO" id="GO:0005886">
    <property type="term" value="C:plasma membrane"/>
    <property type="evidence" value="ECO:0007669"/>
    <property type="project" value="UniProtKB-SubCell"/>
</dbReference>
<gene>
    <name evidence="12" type="ORF">COV57_01420</name>
</gene>
<reference evidence="12 13" key="1">
    <citation type="submission" date="2017-09" db="EMBL/GenBank/DDBJ databases">
        <title>Depth-based differentiation of microbial function through sediment-hosted aquifers and enrichment of novel symbionts in the deep terrestrial subsurface.</title>
        <authorList>
            <person name="Probst A.J."/>
            <person name="Ladd B."/>
            <person name="Jarett J.K."/>
            <person name="Geller-Mcgrath D.E."/>
            <person name="Sieber C.M."/>
            <person name="Emerson J.B."/>
            <person name="Anantharaman K."/>
            <person name="Thomas B.C."/>
            <person name="Malmstrom R."/>
            <person name="Stieglmeier M."/>
            <person name="Klingl A."/>
            <person name="Woyke T."/>
            <person name="Ryan C.M."/>
            <person name="Banfield J.F."/>
        </authorList>
    </citation>
    <scope>NUCLEOTIDE SEQUENCE [LARGE SCALE GENOMIC DNA]</scope>
    <source>
        <strain evidence="12">CG11_big_fil_rev_8_21_14_0_20_35_14</strain>
    </source>
</reference>
<evidence type="ECO:0000313" key="12">
    <source>
        <dbReference type="EMBL" id="PIR04996.1"/>
    </source>
</evidence>
<keyword evidence="7 10" id="KW-0472">Membrane</keyword>
<keyword evidence="2" id="KW-0813">Transport</keyword>
<evidence type="ECO:0000256" key="1">
    <source>
        <dbReference type="ARBA" id="ARBA00004651"/>
    </source>
</evidence>
<dbReference type="AlphaFoldDB" id="A0A2H0NA70"/>
<dbReference type="InterPro" id="IPR001708">
    <property type="entry name" value="YidC/ALB3/OXA1/COX18"/>
</dbReference>
<dbReference type="Proteomes" id="UP000229893">
    <property type="component" value="Unassembled WGS sequence"/>
</dbReference>
<evidence type="ECO:0000256" key="7">
    <source>
        <dbReference type="ARBA" id="ARBA00023136"/>
    </source>
</evidence>
<dbReference type="EMBL" id="PCWO01000020">
    <property type="protein sequence ID" value="PIR04996.1"/>
    <property type="molecule type" value="Genomic_DNA"/>
</dbReference>
<evidence type="ECO:0000313" key="13">
    <source>
        <dbReference type="Proteomes" id="UP000229893"/>
    </source>
</evidence>
<dbReference type="GO" id="GO:0032977">
    <property type="term" value="F:membrane insertase activity"/>
    <property type="evidence" value="ECO:0007669"/>
    <property type="project" value="InterPro"/>
</dbReference>
<evidence type="ECO:0000259" key="11">
    <source>
        <dbReference type="Pfam" id="PF02096"/>
    </source>
</evidence>
<proteinExistence type="inferred from homology"/>
<keyword evidence="4 9" id="KW-0812">Transmembrane</keyword>
<evidence type="ECO:0000256" key="5">
    <source>
        <dbReference type="ARBA" id="ARBA00022927"/>
    </source>
</evidence>
<dbReference type="Pfam" id="PF02096">
    <property type="entry name" value="60KD_IMP"/>
    <property type="match status" value="1"/>
</dbReference>
<feature type="transmembrane region" description="Helical" evidence="10">
    <location>
        <begin position="99"/>
        <end position="117"/>
    </location>
</feature>
<name>A0A2H0NA70_9BACT</name>
<feature type="transmembrane region" description="Helical" evidence="10">
    <location>
        <begin position="137"/>
        <end position="161"/>
    </location>
</feature>
<keyword evidence="8" id="KW-0143">Chaperone</keyword>
<evidence type="ECO:0000256" key="10">
    <source>
        <dbReference type="SAM" id="Phobius"/>
    </source>
</evidence>
<feature type="transmembrane region" description="Helical" evidence="10">
    <location>
        <begin position="5"/>
        <end position="23"/>
    </location>
</feature>
<sequence>MISEIYNQILYIPLLNALIYIYNTISLESLGFAVIILTIIIRIILFPLFHKMTKNQMVLQKIQPLIKATTEKHKDNKEEQVKKILEIYKTNKVNPFSSIGFLLIQIPILLALFHVFVKGFTDETLVNLYSFIYKPDQIHSIFLNLINLEKMSIIIVVLAAFSQYMQGQLSLLKNDVNKNDPAQKIGRQMIYIAPALTFFILLGLPSVIGLYWITTSVFSIGQQIIINHSLKNYGKDQANN</sequence>
<feature type="transmembrane region" description="Helical" evidence="10">
    <location>
        <begin position="29"/>
        <end position="49"/>
    </location>
</feature>
<feature type="domain" description="Membrane insertase YidC/Oxa/ALB C-terminal" evidence="11">
    <location>
        <begin position="31"/>
        <end position="227"/>
    </location>
</feature>
<dbReference type="PANTHER" id="PTHR12428:SF65">
    <property type="entry name" value="CYTOCHROME C OXIDASE ASSEMBLY PROTEIN COX18, MITOCHONDRIAL"/>
    <property type="match status" value="1"/>
</dbReference>
<keyword evidence="5" id="KW-0653">Protein transport</keyword>
<dbReference type="GO" id="GO:0051205">
    <property type="term" value="P:protein insertion into membrane"/>
    <property type="evidence" value="ECO:0007669"/>
    <property type="project" value="TreeGrafter"/>
</dbReference>
<dbReference type="InterPro" id="IPR028055">
    <property type="entry name" value="YidC/Oxa/ALB_C"/>
</dbReference>
<evidence type="ECO:0000256" key="8">
    <source>
        <dbReference type="ARBA" id="ARBA00023186"/>
    </source>
</evidence>
<evidence type="ECO:0000256" key="4">
    <source>
        <dbReference type="ARBA" id="ARBA00022692"/>
    </source>
</evidence>
<keyword evidence="6 10" id="KW-1133">Transmembrane helix</keyword>
<evidence type="ECO:0000256" key="9">
    <source>
        <dbReference type="RuleBase" id="RU003945"/>
    </source>
</evidence>
<dbReference type="InterPro" id="IPR047196">
    <property type="entry name" value="YidC_ALB_C"/>
</dbReference>
<evidence type="ECO:0000256" key="3">
    <source>
        <dbReference type="ARBA" id="ARBA00022475"/>
    </source>
</evidence>
<protein>
    <recommendedName>
        <fullName evidence="11">Membrane insertase YidC/Oxa/ALB C-terminal domain-containing protein</fullName>
    </recommendedName>
</protein>
<dbReference type="NCBIfam" id="TIGR03592">
    <property type="entry name" value="yidC_oxa1_cterm"/>
    <property type="match status" value="1"/>
</dbReference>